<dbReference type="SUPFAM" id="SSF52540">
    <property type="entry name" value="P-loop containing nucleoside triphosphate hydrolases"/>
    <property type="match status" value="1"/>
</dbReference>
<accession>A0ABP6S2H4</accession>
<gene>
    <name evidence="3" type="ORF">GCM10020366_68910</name>
</gene>
<name>A0ABP6S2H4_9PSEU</name>
<protein>
    <recommendedName>
        <fullName evidence="2">HTH luxR-type domain-containing protein</fullName>
    </recommendedName>
</protein>
<feature type="region of interest" description="Disordered" evidence="1">
    <location>
        <begin position="24"/>
        <end position="48"/>
    </location>
</feature>
<dbReference type="InterPro" id="IPR049945">
    <property type="entry name" value="AAA_22"/>
</dbReference>
<comment type="caution">
    <text evidence="3">The sequence shown here is derived from an EMBL/GenBank/DDBJ whole genome shotgun (WGS) entry which is preliminary data.</text>
</comment>
<dbReference type="InterPro" id="IPR027417">
    <property type="entry name" value="P-loop_NTPase"/>
</dbReference>
<evidence type="ECO:0000313" key="4">
    <source>
        <dbReference type="Proteomes" id="UP001500483"/>
    </source>
</evidence>
<evidence type="ECO:0000256" key="1">
    <source>
        <dbReference type="SAM" id="MobiDB-lite"/>
    </source>
</evidence>
<dbReference type="EMBL" id="BAAAYK010000038">
    <property type="protein sequence ID" value="GAA3366157.1"/>
    <property type="molecule type" value="Genomic_DNA"/>
</dbReference>
<sequence length="890" mass="94673">MISICTPFPPGTPGILVFVSNATHRPRSTSTPPEHRSGAALPGPHPHGREEVISRVLDACESATPVVAITGPPGIGRSLVLARVRALLAEQQVTTAEVPLVRPENDVAHLVAWVADQIGLLDACGRTAPSLHRLCAALAARRDPVVVLVDDAHLISPEVFAALAGPVGALAGTRVTFVCAFPTPVDGPGPIAGSLRERGLLHEERLRPLRATEVERMLTDLLWSAPAPGTVARLRACCRGLPALVRAAVDGFARTGGLRVVDHHAHLVDQRIPRVPLTHPVFSGFDPESSSWSVVKALSLLHPLRGDVPGLIAASTGLEPDRVHEALTALRARGVLAPGPGWRLRVPMLATLITAYLGPYERSRTAQLAVQAVWSGTATCTDGDQLGERLADAGKLVDRDRAAAELLARGTEVAGRRPDFADRWLRTAVELCTDPADRIAALHRHATTCALLQRFASAAGSTELLLREPDRLSDRTRLEALLVHVVALAGAGGPAALEEFVAAPSPWADAAEWPVVRAVALCLLDRWRDAHTELTAVGELDALPFGRLVRRAAAARLGVDAPGAEPVEDGDVRRVLLRALLPAVERSWPQTTTAATIDASRAGRWDRALHQARLGIATAAVHGSAPGGTAALREMARILIARGQLNRARAVLADARSRHLLLPHLLVLPEAELESAVGDHQRARHLIAAGIAAAERQGVVAGTAELHLWLAEAEFVSGRLDAARNRAERIAAVGSRRHRLLARVLVHQDRDAAARLVALSRNGGRSRELAEALVAVAVAGLGAEKAFVEAYELYGELDALIPRARLRLLMRARKVTVPGRKATVAETERLLGVLIANGLTNSQVATVVGSSEKGVEARLTRLFQRTGYRSRAELTAATLSAEIASEVDAP</sequence>
<dbReference type="Pfam" id="PF13401">
    <property type="entry name" value="AAA_22"/>
    <property type="match status" value="1"/>
</dbReference>
<proteinExistence type="predicted"/>
<dbReference type="Gene3D" id="1.10.10.10">
    <property type="entry name" value="Winged helix-like DNA-binding domain superfamily/Winged helix DNA-binding domain"/>
    <property type="match status" value="1"/>
</dbReference>
<keyword evidence="4" id="KW-1185">Reference proteome</keyword>
<dbReference type="SUPFAM" id="SSF46894">
    <property type="entry name" value="C-terminal effector domain of the bipartite response regulators"/>
    <property type="match status" value="1"/>
</dbReference>
<dbReference type="Proteomes" id="UP001500483">
    <property type="component" value="Unassembled WGS sequence"/>
</dbReference>
<reference evidence="4" key="1">
    <citation type="journal article" date="2019" name="Int. J. Syst. Evol. Microbiol.">
        <title>The Global Catalogue of Microorganisms (GCM) 10K type strain sequencing project: providing services to taxonomists for standard genome sequencing and annotation.</title>
        <authorList>
            <consortium name="The Broad Institute Genomics Platform"/>
            <consortium name="The Broad Institute Genome Sequencing Center for Infectious Disease"/>
            <person name="Wu L."/>
            <person name="Ma J."/>
        </authorList>
    </citation>
    <scope>NUCLEOTIDE SEQUENCE [LARGE SCALE GENOMIC DNA]</scope>
    <source>
        <strain evidence="4">JCM 9687</strain>
    </source>
</reference>
<evidence type="ECO:0000313" key="3">
    <source>
        <dbReference type="EMBL" id="GAA3366157.1"/>
    </source>
</evidence>
<organism evidence="3 4">
    <name type="scientific">Saccharopolyspora gregorii</name>
    <dbReference type="NCBI Taxonomy" id="33914"/>
    <lineage>
        <taxon>Bacteria</taxon>
        <taxon>Bacillati</taxon>
        <taxon>Actinomycetota</taxon>
        <taxon>Actinomycetes</taxon>
        <taxon>Pseudonocardiales</taxon>
        <taxon>Pseudonocardiaceae</taxon>
        <taxon>Saccharopolyspora</taxon>
    </lineage>
</organism>
<dbReference type="InterPro" id="IPR036388">
    <property type="entry name" value="WH-like_DNA-bd_sf"/>
</dbReference>
<dbReference type="InterPro" id="IPR000792">
    <property type="entry name" value="Tscrpt_reg_LuxR_C"/>
</dbReference>
<dbReference type="Gene3D" id="3.40.50.300">
    <property type="entry name" value="P-loop containing nucleotide triphosphate hydrolases"/>
    <property type="match status" value="1"/>
</dbReference>
<dbReference type="InterPro" id="IPR016032">
    <property type="entry name" value="Sig_transdc_resp-reg_C-effctor"/>
</dbReference>
<dbReference type="SMART" id="SM00421">
    <property type="entry name" value="HTH_LUXR"/>
    <property type="match status" value="1"/>
</dbReference>
<evidence type="ECO:0000259" key="2">
    <source>
        <dbReference type="SMART" id="SM00421"/>
    </source>
</evidence>
<feature type="domain" description="HTH luxR-type" evidence="2">
    <location>
        <begin position="821"/>
        <end position="878"/>
    </location>
</feature>